<feature type="transmembrane region" description="Helical" evidence="8">
    <location>
        <begin position="241"/>
        <end position="260"/>
    </location>
</feature>
<feature type="transmembrane region" description="Helical" evidence="8">
    <location>
        <begin position="396"/>
        <end position="419"/>
    </location>
</feature>
<feature type="transmembrane region" description="Helical" evidence="8">
    <location>
        <begin position="365"/>
        <end position="384"/>
    </location>
</feature>
<keyword evidence="6 8" id="KW-1133">Transmembrane helix</keyword>
<feature type="transmembrane region" description="Helical" evidence="8">
    <location>
        <begin position="92"/>
        <end position="121"/>
    </location>
</feature>
<sequence>MAAAIFGLVLLLVLTRPHRLNEAAATLAGAAGLLLLGLLSPLQAASTLASQWNLLLFLVGLMLTAGLADAAGFFDAAAALAARSARGSGRLLLLAIFAVGALVTAFLSNDATALILTPVVYTLTTRLRLPPLPFLFATTFVADTASLTLPVSNPVNVLISDSLQLNLVAYAEHLLLATLLAVAVNAGLFLLLFRRQLRQRFEPSRALQPPRARAEQRLFGLTTGGLGLIALAYVAASLARFPLGLVAIAGSALLAGLAALSGGLQAARVKEHFSLTLLGYVSGLLLLVKGVELTGLTAGLVSSLLGFAQTPATAAAAGLVGAAVGSNVLNNLPASLVLISGAHAAHLPEPLLRPFLLGSLAGADIGPNLTPVGSLSTMLWLLIVRRRGLEVSARQYVKIGVVVTPAVLLTAGIAIALGFH</sequence>
<gene>
    <name evidence="9" type="ORF">JF888_14705</name>
</gene>
<keyword evidence="4 8" id="KW-0812">Transmembrane</keyword>
<evidence type="ECO:0000256" key="8">
    <source>
        <dbReference type="SAM" id="Phobius"/>
    </source>
</evidence>
<name>A0A934KJ40_9BACT</name>
<feature type="transmembrane region" description="Helical" evidence="8">
    <location>
        <begin position="272"/>
        <end position="288"/>
    </location>
</feature>
<evidence type="ECO:0000256" key="5">
    <source>
        <dbReference type="ARBA" id="ARBA00022849"/>
    </source>
</evidence>
<comment type="similarity">
    <text evidence="2">Belongs to the ArsB family.</text>
</comment>
<feature type="transmembrane region" description="Helical" evidence="8">
    <location>
        <begin position="214"/>
        <end position="235"/>
    </location>
</feature>
<dbReference type="GO" id="GO:0015105">
    <property type="term" value="F:arsenite transmembrane transporter activity"/>
    <property type="evidence" value="ECO:0007669"/>
    <property type="project" value="InterPro"/>
</dbReference>
<dbReference type="RefSeq" id="WP_338182017.1">
    <property type="nucleotide sequence ID" value="NZ_JAEKNQ010000057.1"/>
</dbReference>
<evidence type="ECO:0000256" key="6">
    <source>
        <dbReference type="ARBA" id="ARBA00022989"/>
    </source>
</evidence>
<organism evidence="9 10">
    <name type="scientific">Candidatus Dormiibacter inghamiae</name>
    <dbReference type="NCBI Taxonomy" id="3127013"/>
    <lineage>
        <taxon>Bacteria</taxon>
        <taxon>Bacillati</taxon>
        <taxon>Candidatus Dormiibacterota</taxon>
        <taxon>Candidatus Dormibacteria</taxon>
        <taxon>Candidatus Dormibacterales</taxon>
        <taxon>Candidatus Dormibacteraceae</taxon>
        <taxon>Candidatus Dormiibacter</taxon>
    </lineage>
</organism>
<accession>A0A934KJ40</accession>
<dbReference type="AlphaFoldDB" id="A0A934KJ40"/>
<evidence type="ECO:0000256" key="2">
    <source>
        <dbReference type="ARBA" id="ARBA00006433"/>
    </source>
</evidence>
<evidence type="ECO:0000256" key="1">
    <source>
        <dbReference type="ARBA" id="ARBA00004651"/>
    </source>
</evidence>
<dbReference type="EMBL" id="JAEKNQ010000057">
    <property type="protein sequence ID" value="MBJ7604412.1"/>
    <property type="molecule type" value="Genomic_DNA"/>
</dbReference>
<evidence type="ECO:0000256" key="3">
    <source>
        <dbReference type="ARBA" id="ARBA00022475"/>
    </source>
</evidence>
<dbReference type="Proteomes" id="UP000620075">
    <property type="component" value="Unassembled WGS sequence"/>
</dbReference>
<evidence type="ECO:0000313" key="9">
    <source>
        <dbReference type="EMBL" id="MBJ7604412.1"/>
    </source>
</evidence>
<protein>
    <submittedName>
        <fullName evidence="9">Arsenic transporter</fullName>
    </submittedName>
</protein>
<feature type="transmembrane region" description="Helical" evidence="8">
    <location>
        <begin position="174"/>
        <end position="193"/>
    </location>
</feature>
<dbReference type="PRINTS" id="PR00758">
    <property type="entry name" value="ARSENICPUMP"/>
</dbReference>
<reference evidence="9 10" key="1">
    <citation type="submission" date="2020-10" db="EMBL/GenBank/DDBJ databases">
        <title>Ca. Dormibacterota MAGs.</title>
        <authorList>
            <person name="Montgomery K."/>
        </authorList>
    </citation>
    <scope>NUCLEOTIDE SEQUENCE [LARGE SCALE GENOMIC DNA]</scope>
    <source>
        <strain evidence="9">SC8811_S16_3</strain>
    </source>
</reference>
<dbReference type="PANTHER" id="PTHR43302:SF5">
    <property type="entry name" value="TRANSPORTER ARSB-RELATED"/>
    <property type="match status" value="1"/>
</dbReference>
<dbReference type="InterPro" id="IPR000802">
    <property type="entry name" value="Arsenical_pump_ArsB"/>
</dbReference>
<proteinExistence type="inferred from homology"/>
<keyword evidence="5" id="KW-0059">Arsenical resistance</keyword>
<comment type="caution">
    <text evidence="9">The sequence shown here is derived from an EMBL/GenBank/DDBJ whole genome shotgun (WGS) entry which is preliminary data.</text>
</comment>
<dbReference type="Pfam" id="PF02040">
    <property type="entry name" value="ArsB"/>
    <property type="match status" value="1"/>
</dbReference>
<evidence type="ECO:0000256" key="7">
    <source>
        <dbReference type="ARBA" id="ARBA00023136"/>
    </source>
</evidence>
<evidence type="ECO:0000313" key="10">
    <source>
        <dbReference type="Proteomes" id="UP000620075"/>
    </source>
</evidence>
<feature type="transmembrane region" description="Helical" evidence="8">
    <location>
        <begin position="54"/>
        <end position="80"/>
    </location>
</feature>
<evidence type="ECO:0000256" key="4">
    <source>
        <dbReference type="ARBA" id="ARBA00022692"/>
    </source>
</evidence>
<keyword evidence="3" id="KW-1003">Cell membrane</keyword>
<keyword evidence="7 8" id="KW-0472">Membrane</keyword>
<dbReference type="PANTHER" id="PTHR43302">
    <property type="entry name" value="TRANSPORTER ARSB-RELATED"/>
    <property type="match status" value="1"/>
</dbReference>
<dbReference type="GO" id="GO:0046685">
    <property type="term" value="P:response to arsenic-containing substance"/>
    <property type="evidence" value="ECO:0007669"/>
    <property type="project" value="UniProtKB-KW"/>
</dbReference>
<comment type="subcellular location">
    <subcellularLocation>
        <location evidence="1">Cell membrane</location>
        <topology evidence="1">Multi-pass membrane protein</topology>
    </subcellularLocation>
</comment>
<dbReference type="GO" id="GO:0005886">
    <property type="term" value="C:plasma membrane"/>
    <property type="evidence" value="ECO:0007669"/>
    <property type="project" value="UniProtKB-SubCell"/>
</dbReference>